<comment type="subcellular location">
    <subcellularLocation>
        <location evidence="1">Cell membrane</location>
        <topology evidence="1">Multi-pass membrane protein</topology>
    </subcellularLocation>
</comment>
<evidence type="ECO:0000256" key="1">
    <source>
        <dbReference type="ARBA" id="ARBA00004651"/>
    </source>
</evidence>
<evidence type="ECO:0000256" key="7">
    <source>
        <dbReference type="ARBA" id="ARBA00023170"/>
    </source>
</evidence>
<feature type="transmembrane region" description="Helical" evidence="9">
    <location>
        <begin position="23"/>
        <end position="43"/>
    </location>
</feature>
<dbReference type="GO" id="GO:0050906">
    <property type="term" value="P:detection of stimulus involved in sensory perception"/>
    <property type="evidence" value="ECO:0007669"/>
    <property type="project" value="UniProtKB-ARBA"/>
</dbReference>
<sequence length="277" mass="31750">MLLLVSLPKLPTGWSLRVLTGWYWLYCLLVVTAYRASLTAILARPTLKVKIDTVQELVDSKLTYGGWGEINREFFKMSSDPTIKLIAENFVTVNDSGMAVDSVAEASFAFYENTYFLKEALVKRQQRFQSLFINSNSKNSTNETKFQNNVVQDDRTLHIMEDCIIKMPVSIGLQKNSPLKPRMDEYIRRVLEAGFIKKWLDDVMQKVLNAEIQIEDTGSTKALMNMKKFSGALVALLSGYFISTIILIAEISYFYFRVKKNPNFNKYSKQIVIKKSK</sequence>
<reference evidence="11" key="1">
    <citation type="submission" date="2022-01" db="EMBL/GenBank/DDBJ databases">
        <authorList>
            <person name="King R."/>
        </authorList>
    </citation>
    <scope>NUCLEOTIDE SEQUENCE</scope>
</reference>
<dbReference type="GO" id="GO:0005886">
    <property type="term" value="C:plasma membrane"/>
    <property type="evidence" value="ECO:0007669"/>
    <property type="project" value="UniProtKB-SubCell"/>
</dbReference>
<evidence type="ECO:0000256" key="5">
    <source>
        <dbReference type="ARBA" id="ARBA00022989"/>
    </source>
</evidence>
<dbReference type="InterPro" id="IPR052192">
    <property type="entry name" value="Insect_Ionotropic_Sensory_Rcpt"/>
</dbReference>
<keyword evidence="8" id="KW-0325">Glycoprotein</keyword>
<keyword evidence="5 9" id="KW-1133">Transmembrane helix</keyword>
<evidence type="ECO:0000256" key="3">
    <source>
        <dbReference type="ARBA" id="ARBA00022475"/>
    </source>
</evidence>
<evidence type="ECO:0000256" key="4">
    <source>
        <dbReference type="ARBA" id="ARBA00022692"/>
    </source>
</evidence>
<dbReference type="AlphaFoldDB" id="A0A9P0CT81"/>
<keyword evidence="6 9" id="KW-0472">Membrane</keyword>
<evidence type="ECO:0000313" key="12">
    <source>
        <dbReference type="Proteomes" id="UP001153636"/>
    </source>
</evidence>
<keyword evidence="4 9" id="KW-0812">Transmembrane</keyword>
<keyword evidence="12" id="KW-1185">Reference proteome</keyword>
<dbReference type="PANTHER" id="PTHR42643">
    <property type="entry name" value="IONOTROPIC RECEPTOR 20A-RELATED"/>
    <property type="match status" value="1"/>
</dbReference>
<feature type="domain" description="Ionotropic glutamate receptor C-terminal" evidence="10">
    <location>
        <begin position="8"/>
        <end position="239"/>
    </location>
</feature>
<evidence type="ECO:0000256" key="2">
    <source>
        <dbReference type="ARBA" id="ARBA00008685"/>
    </source>
</evidence>
<dbReference type="SUPFAM" id="SSF53850">
    <property type="entry name" value="Periplasmic binding protein-like II"/>
    <property type="match status" value="1"/>
</dbReference>
<evidence type="ECO:0000259" key="10">
    <source>
        <dbReference type="Pfam" id="PF00060"/>
    </source>
</evidence>
<evidence type="ECO:0000256" key="6">
    <source>
        <dbReference type="ARBA" id="ARBA00023136"/>
    </source>
</evidence>
<evidence type="ECO:0000313" key="11">
    <source>
        <dbReference type="EMBL" id="CAH1104267.1"/>
    </source>
</evidence>
<dbReference type="Pfam" id="PF00060">
    <property type="entry name" value="Lig_chan"/>
    <property type="match status" value="1"/>
</dbReference>
<dbReference type="Gene3D" id="1.10.287.70">
    <property type="match status" value="1"/>
</dbReference>
<dbReference type="InterPro" id="IPR001320">
    <property type="entry name" value="Iontro_rcpt_C"/>
</dbReference>
<dbReference type="OrthoDB" id="5984008at2759"/>
<dbReference type="EMBL" id="OV651828">
    <property type="protein sequence ID" value="CAH1104267.1"/>
    <property type="molecule type" value="Genomic_DNA"/>
</dbReference>
<comment type="similarity">
    <text evidence="2">Belongs to the glutamate-gated ion channel (TC 1.A.10.1) family.</text>
</comment>
<organism evidence="11 12">
    <name type="scientific">Psylliodes chrysocephalus</name>
    <dbReference type="NCBI Taxonomy" id="3402493"/>
    <lineage>
        <taxon>Eukaryota</taxon>
        <taxon>Metazoa</taxon>
        <taxon>Ecdysozoa</taxon>
        <taxon>Arthropoda</taxon>
        <taxon>Hexapoda</taxon>
        <taxon>Insecta</taxon>
        <taxon>Pterygota</taxon>
        <taxon>Neoptera</taxon>
        <taxon>Endopterygota</taxon>
        <taxon>Coleoptera</taxon>
        <taxon>Polyphaga</taxon>
        <taxon>Cucujiformia</taxon>
        <taxon>Chrysomeloidea</taxon>
        <taxon>Chrysomelidae</taxon>
        <taxon>Galerucinae</taxon>
        <taxon>Alticini</taxon>
        <taxon>Psylliodes</taxon>
    </lineage>
</organism>
<dbReference type="Proteomes" id="UP001153636">
    <property type="component" value="Chromosome 16"/>
</dbReference>
<feature type="transmembrane region" description="Helical" evidence="9">
    <location>
        <begin position="231"/>
        <end position="256"/>
    </location>
</feature>
<keyword evidence="7" id="KW-0675">Receptor</keyword>
<proteinExistence type="inferred from homology"/>
<name>A0A9P0CT81_9CUCU</name>
<evidence type="ECO:0000256" key="8">
    <source>
        <dbReference type="ARBA" id="ARBA00023180"/>
    </source>
</evidence>
<gene>
    <name evidence="11" type="ORF">PSYICH_LOCUS5288</name>
</gene>
<evidence type="ECO:0000256" key="9">
    <source>
        <dbReference type="SAM" id="Phobius"/>
    </source>
</evidence>
<protein>
    <recommendedName>
        <fullName evidence="10">Ionotropic glutamate receptor C-terminal domain-containing protein</fullName>
    </recommendedName>
</protein>
<dbReference type="GO" id="GO:0015276">
    <property type="term" value="F:ligand-gated monoatomic ion channel activity"/>
    <property type="evidence" value="ECO:0007669"/>
    <property type="project" value="InterPro"/>
</dbReference>
<accession>A0A9P0CT81</accession>
<keyword evidence="3" id="KW-1003">Cell membrane</keyword>
<dbReference type="PANTHER" id="PTHR42643:SF35">
    <property type="entry name" value="IONOTROPIC RECEPTOR 68A, ISOFORM A"/>
    <property type="match status" value="1"/>
</dbReference>